<keyword evidence="6" id="KW-1185">Reference proteome</keyword>
<feature type="compositionally biased region" description="Low complexity" evidence="4">
    <location>
        <begin position="434"/>
        <end position="450"/>
    </location>
</feature>
<dbReference type="OMA" id="RTISWVN"/>
<dbReference type="GO" id="GO:0000981">
    <property type="term" value="F:DNA-binding transcription factor activity, RNA polymerase II-specific"/>
    <property type="evidence" value="ECO:0007669"/>
    <property type="project" value="TreeGrafter"/>
</dbReference>
<feature type="compositionally biased region" description="Polar residues" evidence="4">
    <location>
        <begin position="153"/>
        <end position="214"/>
    </location>
</feature>
<keyword evidence="3" id="KW-0539">Nucleus</keyword>
<evidence type="ECO:0000256" key="1">
    <source>
        <dbReference type="ARBA" id="ARBA00005562"/>
    </source>
</evidence>
<feature type="compositionally biased region" description="Polar residues" evidence="4">
    <location>
        <begin position="495"/>
        <end position="504"/>
    </location>
</feature>
<evidence type="ECO:0000256" key="3">
    <source>
        <dbReference type="RuleBase" id="RU004019"/>
    </source>
</evidence>
<dbReference type="RefSeq" id="XP_018012607.1">
    <property type="nucleotide sequence ID" value="XM_018157118.2"/>
</dbReference>
<feature type="region of interest" description="Disordered" evidence="4">
    <location>
        <begin position="111"/>
        <end position="214"/>
    </location>
</feature>
<evidence type="ECO:0000256" key="2">
    <source>
        <dbReference type="ARBA" id="ARBA00023125"/>
    </source>
</evidence>
<feature type="compositionally biased region" description="Polar residues" evidence="4">
    <location>
        <begin position="111"/>
        <end position="128"/>
    </location>
</feature>
<proteinExistence type="inferred from homology"/>
<keyword evidence="2 3" id="KW-0238">DNA-binding</keyword>
<reference evidence="7" key="1">
    <citation type="submission" date="2025-08" db="UniProtKB">
        <authorList>
            <consortium name="RefSeq"/>
        </authorList>
    </citation>
    <scope>IDENTIFICATION</scope>
    <source>
        <tissue evidence="7">Whole organism</tissue>
    </source>
</reference>
<feature type="compositionally biased region" description="Low complexity" evidence="4">
    <location>
        <begin position="466"/>
        <end position="481"/>
    </location>
</feature>
<dbReference type="AlphaFoldDB" id="A0A8B7NG55"/>
<dbReference type="GO" id="GO:0043565">
    <property type="term" value="F:sequence-specific DNA binding"/>
    <property type="evidence" value="ECO:0007669"/>
    <property type="project" value="InterPro"/>
</dbReference>
<dbReference type="GO" id="GO:0030154">
    <property type="term" value="P:cell differentiation"/>
    <property type="evidence" value="ECO:0007669"/>
    <property type="project" value="TreeGrafter"/>
</dbReference>
<evidence type="ECO:0000313" key="6">
    <source>
        <dbReference type="Proteomes" id="UP000694843"/>
    </source>
</evidence>
<dbReference type="OrthoDB" id="5975550at2759"/>
<feature type="region of interest" description="Disordered" evidence="4">
    <location>
        <begin position="414"/>
        <end position="510"/>
    </location>
</feature>
<feature type="region of interest" description="Disordered" evidence="4">
    <location>
        <begin position="70"/>
        <end position="91"/>
    </location>
</feature>
<name>A0A8B7NG55_HYAAZ</name>
<dbReference type="SMART" id="SM00413">
    <property type="entry name" value="ETS"/>
    <property type="match status" value="1"/>
</dbReference>
<dbReference type="GO" id="GO:0005634">
    <property type="term" value="C:nucleus"/>
    <property type="evidence" value="ECO:0007669"/>
    <property type="project" value="UniProtKB-SubCell"/>
</dbReference>
<dbReference type="InterPro" id="IPR046328">
    <property type="entry name" value="ETS_fam"/>
</dbReference>
<dbReference type="InterPro" id="IPR036390">
    <property type="entry name" value="WH_DNA-bd_sf"/>
</dbReference>
<dbReference type="Proteomes" id="UP000694843">
    <property type="component" value="Unplaced"/>
</dbReference>
<evidence type="ECO:0000313" key="7">
    <source>
        <dbReference type="RefSeq" id="XP_018012607.1"/>
    </source>
</evidence>
<comment type="similarity">
    <text evidence="1 3">Belongs to the ETS family.</text>
</comment>
<evidence type="ECO:0000256" key="4">
    <source>
        <dbReference type="SAM" id="MobiDB-lite"/>
    </source>
</evidence>
<dbReference type="PANTHER" id="PTHR11849">
    <property type="entry name" value="ETS"/>
    <property type="match status" value="1"/>
</dbReference>
<dbReference type="PROSITE" id="PS50061">
    <property type="entry name" value="ETS_DOMAIN_3"/>
    <property type="match status" value="1"/>
</dbReference>
<organism evidence="6 7">
    <name type="scientific">Hyalella azteca</name>
    <name type="common">Amphipod</name>
    <dbReference type="NCBI Taxonomy" id="294128"/>
    <lineage>
        <taxon>Eukaryota</taxon>
        <taxon>Metazoa</taxon>
        <taxon>Ecdysozoa</taxon>
        <taxon>Arthropoda</taxon>
        <taxon>Crustacea</taxon>
        <taxon>Multicrustacea</taxon>
        <taxon>Malacostraca</taxon>
        <taxon>Eumalacostraca</taxon>
        <taxon>Peracarida</taxon>
        <taxon>Amphipoda</taxon>
        <taxon>Senticaudata</taxon>
        <taxon>Talitrida</taxon>
        <taxon>Talitroidea</taxon>
        <taxon>Hyalellidae</taxon>
        <taxon>Hyalella</taxon>
    </lineage>
</organism>
<dbReference type="SUPFAM" id="SSF46785">
    <property type="entry name" value="Winged helix' DNA-binding domain"/>
    <property type="match status" value="1"/>
</dbReference>
<dbReference type="Pfam" id="PF00178">
    <property type="entry name" value="Ets"/>
    <property type="match status" value="1"/>
</dbReference>
<protein>
    <submittedName>
        <fullName evidence="7">Flocculation protein FLO11</fullName>
    </submittedName>
</protein>
<dbReference type="GeneID" id="108669713"/>
<dbReference type="InterPro" id="IPR036388">
    <property type="entry name" value="WH-like_DNA-bd_sf"/>
</dbReference>
<gene>
    <name evidence="7" type="primary">LOC108669713</name>
</gene>
<feature type="compositionally biased region" description="Basic and acidic residues" evidence="4">
    <location>
        <begin position="485"/>
        <end position="494"/>
    </location>
</feature>
<sequence>YGKPLSEFSLLTAPLAGESKLREALRVPVTAAQSTFQSVETKDIKQEDPPELVDVCSVSDDEAVKDRLACDSSTSTTIAPPATKKPDQLSVASSSTALREVRAFGKILPSSTSFKSARGSSGAITRSVSPPPIQSPLGGTSTRPSSLPPDVNCLTSNSTQSLPVQRPNSTQTTSAQRPNRTQTPPVQRPNSTQTPSAQRPNSTQTPLAQHPNYNQEPRATEHFHNSHVVVPQVVQVPIPRRYAAISTPQYLPPVNVVSSHRNSYETQESFGYPRPGYPDRRRSIGDSPYVQEGFYRQGSLIPSRTPGVRAADDHIKVDYELRRNANAYKDRSSASSVKVVNVDHLKTDQSLMRRSNSFSSRNGWPSSYSQSTSIERLRYATACSITPICTTKISTPKVQKVYTKNMTVRNMSAETGVEIIQVDESPRPMPPTPTDETSSNSSSSFPVPDSSVRRQNTNLEERPVISASQSTSPQSSDSVYSWRPLEVDESRAEFSENSGSSPEGVTNDPLLTKISSTKRRRVRGPRSWEYLLRLLRDPSTNPSLIRWENESEGIFRLVKPDAIALRWGKRTGKHFTEMLSYENFARGLRYHYVTGALSAVSERCFVYKFGPKAEHALQYPERISDNIVGTHSDESNN</sequence>
<feature type="non-terminal residue" evidence="7">
    <location>
        <position position="1"/>
    </location>
</feature>
<evidence type="ECO:0000259" key="5">
    <source>
        <dbReference type="PROSITE" id="PS50061"/>
    </source>
</evidence>
<feature type="domain" description="ETS" evidence="5">
    <location>
        <begin position="525"/>
        <end position="610"/>
    </location>
</feature>
<dbReference type="Gene3D" id="1.10.10.10">
    <property type="entry name" value="Winged helix-like DNA-binding domain superfamily/Winged helix DNA-binding domain"/>
    <property type="match status" value="1"/>
</dbReference>
<dbReference type="InterPro" id="IPR000418">
    <property type="entry name" value="Ets_dom"/>
</dbReference>
<dbReference type="PRINTS" id="PR00454">
    <property type="entry name" value="ETSDOMAIN"/>
</dbReference>
<dbReference type="PANTHER" id="PTHR11849:SF190">
    <property type="entry name" value="ETS-DOMAIN PROTEIN"/>
    <property type="match status" value="1"/>
</dbReference>
<accession>A0A8B7NG55</accession>
<comment type="subcellular location">
    <subcellularLocation>
        <location evidence="3">Nucleus</location>
    </subcellularLocation>
</comment>
<dbReference type="KEGG" id="hazt:108669713"/>